<sequence>MKALQALSKPTSQFPAKAVAASSYPHAPSKQTSESHFISLIHTSKKVRHLREIHAQILKHNLFSSSRVATQFISCSSSLKSIDYGVSIFGHIREKNSFVFNALIRGLCENAQFEGAISFFTHMLRLNVKPDGLTYPFVLKSAAALLMGELGSSIHGGILKFGLEFDSFVRVSLVDMYVKVDKIGYALQVFDDTPERIKHGSILLCNVCINGCCKVGDLTKATELFEAMPKRNIASWNTLINGFVRNGDMNGARELFNHMPEKNVVSWTTLVSGFSQNGDHREALSILTKMIQENVRPNDLTVVSALSACAKLGALDAGVRIYNYLSSRGFVITTPLGNALVDMYAKCGNIEAASKVFADMKQKDLLTWSIMLWGWAIHGHHDRALQCFKQMKSAGIKPDAVVFLSILTACSHTGKVDEGLHFFNSMKYEEGNCSCGDFW</sequence>
<evidence type="ECO:0000313" key="2">
    <source>
        <dbReference type="Proteomes" id="UP000828941"/>
    </source>
</evidence>
<evidence type="ECO:0000313" key="1">
    <source>
        <dbReference type="EMBL" id="KAI4345358.1"/>
    </source>
</evidence>
<comment type="caution">
    <text evidence="1">The sequence shown here is derived from an EMBL/GenBank/DDBJ whole genome shotgun (WGS) entry which is preliminary data.</text>
</comment>
<accession>A0ACB9PA90</accession>
<name>A0ACB9PA90_BAUVA</name>
<reference evidence="1 2" key="1">
    <citation type="journal article" date="2022" name="DNA Res.">
        <title>Chromosomal-level genome assembly of the orchid tree Bauhinia variegata (Leguminosae; Cercidoideae) supports the allotetraploid origin hypothesis of Bauhinia.</title>
        <authorList>
            <person name="Zhong Y."/>
            <person name="Chen Y."/>
            <person name="Zheng D."/>
            <person name="Pang J."/>
            <person name="Liu Y."/>
            <person name="Luo S."/>
            <person name="Meng S."/>
            <person name="Qian L."/>
            <person name="Wei D."/>
            <person name="Dai S."/>
            <person name="Zhou R."/>
        </authorList>
    </citation>
    <scope>NUCLEOTIDE SEQUENCE [LARGE SCALE GENOMIC DNA]</scope>
    <source>
        <strain evidence="1">BV-YZ2020</strain>
    </source>
</reference>
<keyword evidence="2" id="KW-1185">Reference proteome</keyword>
<gene>
    <name evidence="1" type="ORF">L6164_012489</name>
</gene>
<dbReference type="EMBL" id="CM039430">
    <property type="protein sequence ID" value="KAI4345358.1"/>
    <property type="molecule type" value="Genomic_DNA"/>
</dbReference>
<organism evidence="1 2">
    <name type="scientific">Bauhinia variegata</name>
    <name type="common">Purple orchid tree</name>
    <name type="synonym">Phanera variegata</name>
    <dbReference type="NCBI Taxonomy" id="167791"/>
    <lineage>
        <taxon>Eukaryota</taxon>
        <taxon>Viridiplantae</taxon>
        <taxon>Streptophyta</taxon>
        <taxon>Embryophyta</taxon>
        <taxon>Tracheophyta</taxon>
        <taxon>Spermatophyta</taxon>
        <taxon>Magnoliopsida</taxon>
        <taxon>eudicotyledons</taxon>
        <taxon>Gunneridae</taxon>
        <taxon>Pentapetalae</taxon>
        <taxon>rosids</taxon>
        <taxon>fabids</taxon>
        <taxon>Fabales</taxon>
        <taxon>Fabaceae</taxon>
        <taxon>Cercidoideae</taxon>
        <taxon>Cercideae</taxon>
        <taxon>Bauhiniinae</taxon>
        <taxon>Bauhinia</taxon>
    </lineage>
</organism>
<proteinExistence type="predicted"/>
<dbReference type="Proteomes" id="UP000828941">
    <property type="component" value="Chromosome 5"/>
</dbReference>
<protein>
    <submittedName>
        <fullName evidence="1">Uncharacterized protein</fullName>
    </submittedName>
</protein>